<accession>A0AAE0H3E6</accession>
<sequence>MTKSGDQNSSRKYTKYGLLQQLLQRHGFNMKLHVSVLGSAALTCFRSSALSNFSVETIAASTLSGPTTITWFFNGSTVWLLKQMRNDLG</sequence>
<gene>
    <name evidence="1" type="ORF">CYMTET_3410</name>
</gene>
<dbReference type="AlphaFoldDB" id="A0AAE0H3E6"/>
<keyword evidence="2" id="KW-1185">Reference proteome</keyword>
<evidence type="ECO:0000313" key="2">
    <source>
        <dbReference type="Proteomes" id="UP001190700"/>
    </source>
</evidence>
<proteinExistence type="predicted"/>
<name>A0AAE0H3E6_9CHLO</name>
<reference evidence="1 2" key="1">
    <citation type="journal article" date="2015" name="Genome Biol. Evol.">
        <title>Comparative Genomics of a Bacterivorous Green Alga Reveals Evolutionary Causalities and Consequences of Phago-Mixotrophic Mode of Nutrition.</title>
        <authorList>
            <person name="Burns J.A."/>
            <person name="Paasch A."/>
            <person name="Narechania A."/>
            <person name="Kim E."/>
        </authorList>
    </citation>
    <scope>NUCLEOTIDE SEQUENCE [LARGE SCALE GENOMIC DNA]</scope>
    <source>
        <strain evidence="1 2">PLY_AMNH</strain>
    </source>
</reference>
<organism evidence="1 2">
    <name type="scientific">Cymbomonas tetramitiformis</name>
    <dbReference type="NCBI Taxonomy" id="36881"/>
    <lineage>
        <taxon>Eukaryota</taxon>
        <taxon>Viridiplantae</taxon>
        <taxon>Chlorophyta</taxon>
        <taxon>Pyramimonadophyceae</taxon>
        <taxon>Pyramimonadales</taxon>
        <taxon>Pyramimonadaceae</taxon>
        <taxon>Cymbomonas</taxon>
    </lineage>
</organism>
<protein>
    <submittedName>
        <fullName evidence="1">Uncharacterized protein</fullName>
    </submittedName>
</protein>
<evidence type="ECO:0000313" key="1">
    <source>
        <dbReference type="EMBL" id="KAK3289139.1"/>
    </source>
</evidence>
<dbReference type="Proteomes" id="UP001190700">
    <property type="component" value="Unassembled WGS sequence"/>
</dbReference>
<comment type="caution">
    <text evidence="1">The sequence shown here is derived from an EMBL/GenBank/DDBJ whole genome shotgun (WGS) entry which is preliminary data.</text>
</comment>
<dbReference type="EMBL" id="LGRX02000220">
    <property type="protein sequence ID" value="KAK3289139.1"/>
    <property type="molecule type" value="Genomic_DNA"/>
</dbReference>